<feature type="domain" description="MHC class I-like antigen recognition-like" evidence="12">
    <location>
        <begin position="211"/>
        <end position="284"/>
    </location>
</feature>
<evidence type="ECO:0000256" key="9">
    <source>
        <dbReference type="ARBA" id="ARBA00023157"/>
    </source>
</evidence>
<evidence type="ECO:0000256" key="1">
    <source>
        <dbReference type="ARBA" id="ARBA00004479"/>
    </source>
</evidence>
<dbReference type="GO" id="GO:0002486">
    <property type="term" value="P:antigen processing and presentation of endogenous peptide antigen via MHC class I via ER pathway, TAP-independent"/>
    <property type="evidence" value="ECO:0007669"/>
    <property type="project" value="TreeGrafter"/>
</dbReference>
<keyword evidence="10" id="KW-0325">Glycoprotein</keyword>
<dbReference type="InterPro" id="IPR037055">
    <property type="entry name" value="MHC_I-like_Ag-recog_sf"/>
</dbReference>
<evidence type="ECO:0000256" key="6">
    <source>
        <dbReference type="ARBA" id="ARBA00022859"/>
    </source>
</evidence>
<accession>A0A7N9D1W5</accession>
<evidence type="ECO:0000256" key="7">
    <source>
        <dbReference type="ARBA" id="ARBA00022989"/>
    </source>
</evidence>
<keyword evidence="8" id="KW-0472">Membrane</keyword>
<reference evidence="13" key="1">
    <citation type="submission" date="2025-08" db="UniProtKB">
        <authorList>
            <consortium name="Ensembl"/>
        </authorList>
    </citation>
    <scope>IDENTIFICATION</scope>
</reference>
<evidence type="ECO:0000256" key="5">
    <source>
        <dbReference type="ARBA" id="ARBA00022729"/>
    </source>
</evidence>
<dbReference type="InterPro" id="IPR050208">
    <property type="entry name" value="MHC_class-I_related"/>
</dbReference>
<feature type="compositionally biased region" description="Basic residues" evidence="11">
    <location>
        <begin position="69"/>
        <end position="78"/>
    </location>
</feature>
<comment type="subcellular location">
    <subcellularLocation>
        <location evidence="1">Membrane</location>
        <topology evidence="1">Single-pass type I membrane protein</topology>
    </subcellularLocation>
</comment>
<keyword evidence="6" id="KW-0391">Immunity</keyword>
<keyword evidence="5" id="KW-0732">Signal</keyword>
<keyword evidence="7" id="KW-1133">Transmembrane helix</keyword>
<dbReference type="Proteomes" id="UP000233100">
    <property type="component" value="Unplaced"/>
</dbReference>
<organism evidence="13 14">
    <name type="scientific">Macaca fascicularis</name>
    <name type="common">Crab-eating macaque</name>
    <name type="synonym">Cynomolgus monkey</name>
    <dbReference type="NCBI Taxonomy" id="9541"/>
    <lineage>
        <taxon>Eukaryota</taxon>
        <taxon>Metazoa</taxon>
        <taxon>Chordata</taxon>
        <taxon>Craniata</taxon>
        <taxon>Vertebrata</taxon>
        <taxon>Euteleostomi</taxon>
        <taxon>Mammalia</taxon>
        <taxon>Eutheria</taxon>
        <taxon>Euarchontoglires</taxon>
        <taxon>Primates</taxon>
        <taxon>Haplorrhini</taxon>
        <taxon>Catarrhini</taxon>
        <taxon>Cercopithecidae</taxon>
        <taxon>Cercopithecinae</taxon>
        <taxon>Macaca</taxon>
    </lineage>
</organism>
<feature type="region of interest" description="Disordered" evidence="11">
    <location>
        <begin position="1"/>
        <end position="38"/>
    </location>
</feature>
<dbReference type="GO" id="GO:0005102">
    <property type="term" value="F:signaling receptor binding"/>
    <property type="evidence" value="ECO:0007669"/>
    <property type="project" value="TreeGrafter"/>
</dbReference>
<keyword evidence="4" id="KW-0812">Transmembrane</keyword>
<evidence type="ECO:0000256" key="4">
    <source>
        <dbReference type="ARBA" id="ARBA00022692"/>
    </source>
</evidence>
<keyword evidence="9" id="KW-1015">Disulfide bond</keyword>
<evidence type="ECO:0000256" key="10">
    <source>
        <dbReference type="ARBA" id="ARBA00023180"/>
    </source>
</evidence>
<comment type="similarity">
    <text evidence="2">Belongs to the MHC class I family.</text>
</comment>
<dbReference type="PANTHER" id="PTHR16675">
    <property type="entry name" value="MHC CLASS I-RELATED"/>
    <property type="match status" value="1"/>
</dbReference>
<dbReference type="InterPro" id="IPR011162">
    <property type="entry name" value="MHC_I/II-like_Ag-recog"/>
</dbReference>
<dbReference type="InterPro" id="IPR011161">
    <property type="entry name" value="MHC_I-like_Ag-recog"/>
</dbReference>
<feature type="region of interest" description="Disordered" evidence="11">
    <location>
        <begin position="285"/>
        <end position="313"/>
    </location>
</feature>
<evidence type="ECO:0000313" key="13">
    <source>
        <dbReference type="Ensembl" id="ENSMFAP00000058065.1"/>
    </source>
</evidence>
<keyword evidence="3" id="KW-0490">MHC I</keyword>
<feature type="region of interest" description="Disordered" evidence="11">
    <location>
        <begin position="125"/>
        <end position="167"/>
    </location>
</feature>
<dbReference type="GO" id="GO:0001916">
    <property type="term" value="P:positive regulation of T cell mediated cytotoxicity"/>
    <property type="evidence" value="ECO:0007669"/>
    <property type="project" value="TreeGrafter"/>
</dbReference>
<dbReference type="Gene3D" id="3.30.500.10">
    <property type="entry name" value="MHC class I-like antigen recognition-like"/>
    <property type="match status" value="1"/>
</dbReference>
<dbReference type="Ensembl" id="ENSMFAT00000089791.1">
    <property type="protein sequence ID" value="ENSMFAP00000058065.1"/>
    <property type="gene ID" value="ENSMFAG00000061588.1"/>
</dbReference>
<protein>
    <recommendedName>
        <fullName evidence="12">MHC class I-like antigen recognition-like domain-containing protein</fullName>
    </recommendedName>
</protein>
<dbReference type="AlphaFoldDB" id="A0A7N9D1W5"/>
<dbReference type="PANTHER" id="PTHR16675:SF169">
    <property type="entry name" value="HLA CLASS I HISTOCOMPATIBILITY ANTIGEN, ALPHA CHAIN G"/>
    <property type="match status" value="1"/>
</dbReference>
<proteinExistence type="inferred from homology"/>
<evidence type="ECO:0000313" key="14">
    <source>
        <dbReference type="Proteomes" id="UP000233100"/>
    </source>
</evidence>
<dbReference type="SUPFAM" id="SSF54452">
    <property type="entry name" value="MHC antigen-recognition domain"/>
    <property type="match status" value="1"/>
</dbReference>
<feature type="compositionally biased region" description="Pro residues" evidence="11">
    <location>
        <begin position="296"/>
        <end position="306"/>
    </location>
</feature>
<keyword evidence="14" id="KW-1185">Reference proteome</keyword>
<evidence type="ECO:0000256" key="2">
    <source>
        <dbReference type="ARBA" id="ARBA00006909"/>
    </source>
</evidence>
<evidence type="ECO:0000256" key="11">
    <source>
        <dbReference type="SAM" id="MobiDB-lite"/>
    </source>
</evidence>
<dbReference type="FunFam" id="3.30.500.10:FF:000015">
    <property type="entry name" value="RT1 class I, M6, gene 1"/>
    <property type="match status" value="1"/>
</dbReference>
<name>A0A7N9D1W5_MACFA</name>
<feature type="region of interest" description="Disordered" evidence="11">
    <location>
        <begin position="69"/>
        <end position="94"/>
    </location>
</feature>
<dbReference type="GO" id="GO:0042612">
    <property type="term" value="C:MHC class I protein complex"/>
    <property type="evidence" value="ECO:0007669"/>
    <property type="project" value="UniProtKB-KW"/>
</dbReference>
<evidence type="ECO:0000256" key="3">
    <source>
        <dbReference type="ARBA" id="ARBA00022451"/>
    </source>
</evidence>
<dbReference type="GO" id="GO:0042605">
    <property type="term" value="F:peptide antigen binding"/>
    <property type="evidence" value="ECO:0007669"/>
    <property type="project" value="TreeGrafter"/>
</dbReference>
<dbReference type="GO" id="GO:0009897">
    <property type="term" value="C:external side of plasma membrane"/>
    <property type="evidence" value="ECO:0007669"/>
    <property type="project" value="TreeGrafter"/>
</dbReference>
<dbReference type="GO" id="GO:0006955">
    <property type="term" value="P:immune response"/>
    <property type="evidence" value="ECO:0007669"/>
    <property type="project" value="TreeGrafter"/>
</dbReference>
<evidence type="ECO:0000259" key="12">
    <source>
        <dbReference type="Pfam" id="PF00129"/>
    </source>
</evidence>
<dbReference type="GO" id="GO:0005615">
    <property type="term" value="C:extracellular space"/>
    <property type="evidence" value="ECO:0007669"/>
    <property type="project" value="TreeGrafter"/>
</dbReference>
<reference evidence="13" key="2">
    <citation type="submission" date="2025-09" db="UniProtKB">
        <authorList>
            <consortium name="Ensembl"/>
        </authorList>
    </citation>
    <scope>IDENTIFICATION</scope>
</reference>
<dbReference type="GO" id="GO:0002476">
    <property type="term" value="P:antigen processing and presentation of endogenous peptide antigen via MHC class Ib"/>
    <property type="evidence" value="ECO:0007669"/>
    <property type="project" value="TreeGrafter"/>
</dbReference>
<sequence length="326" mass="35663">SPHAHRAQSLLRRRDAGHGAPNPPPAALGGPGPDPDLGRLALHEVFQHRRVPARPLGAPLHRRGLRGRHAVRAVRQRRRESEDGAAGAVDGAGGAGVLGRADTESQDAAQTFRVSLGNLRGYYNQSEAGEWPRPRAQVTTLPRSGDPPEAAETRPDPRPGEPQAPLPGFIFSWRPKSRGVVGAGRGSGTGLTAGRGQGLTPSRGCLAATWARRRLRGYHQQAYDGRDYIALNKDLRSWTAADEAAQNTQRKWEAAGVAEQWRAYLEGECLEWLRRYLENGKEMLQRAGTRGSGEPSPSPLDRPGWPPMRRGGKWDQLECLPEWRMA</sequence>
<dbReference type="Pfam" id="PF00129">
    <property type="entry name" value="MHC_I"/>
    <property type="match status" value="1"/>
</dbReference>
<evidence type="ECO:0000256" key="8">
    <source>
        <dbReference type="ARBA" id="ARBA00023136"/>
    </source>
</evidence>
<dbReference type="GeneTree" id="ENSGT01120000271826"/>